<dbReference type="Proteomes" id="UP000266441">
    <property type="component" value="Unassembled WGS sequence"/>
</dbReference>
<protein>
    <submittedName>
        <fullName evidence="1">Uncharacterized protein</fullName>
    </submittedName>
</protein>
<name>A0A399CXF1_9BACT</name>
<evidence type="ECO:0000313" key="2">
    <source>
        <dbReference type="Proteomes" id="UP000266441"/>
    </source>
</evidence>
<sequence length="75" mass="8672">MLFPIFSELLYREYGESHPSSVLVALKMFEMKLQVISRGCLKFQQKPTRNPENLQQTPGSVYYSILVDLYLSGIQ</sequence>
<keyword evidence="2" id="KW-1185">Reference proteome</keyword>
<organism evidence="1 2">
    <name type="scientific">Mariniphaga sediminis</name>
    <dbReference type="NCBI Taxonomy" id="1628158"/>
    <lineage>
        <taxon>Bacteria</taxon>
        <taxon>Pseudomonadati</taxon>
        <taxon>Bacteroidota</taxon>
        <taxon>Bacteroidia</taxon>
        <taxon>Marinilabiliales</taxon>
        <taxon>Prolixibacteraceae</taxon>
        <taxon>Mariniphaga</taxon>
    </lineage>
</organism>
<evidence type="ECO:0000313" key="1">
    <source>
        <dbReference type="EMBL" id="RIH64037.1"/>
    </source>
</evidence>
<dbReference type="EMBL" id="QWET01000014">
    <property type="protein sequence ID" value="RIH64037.1"/>
    <property type="molecule type" value="Genomic_DNA"/>
</dbReference>
<reference evidence="1 2" key="1">
    <citation type="journal article" date="2015" name="Int. J. Syst. Evol. Microbiol.">
        <title>Mariniphaga sediminis sp. nov., isolated from coastal sediment.</title>
        <authorList>
            <person name="Wang F.Q."/>
            <person name="Shen Q.Y."/>
            <person name="Chen G.J."/>
            <person name="Du Z.J."/>
        </authorList>
    </citation>
    <scope>NUCLEOTIDE SEQUENCE [LARGE SCALE GENOMIC DNA]</scope>
    <source>
        <strain evidence="1 2">SY21</strain>
    </source>
</reference>
<proteinExistence type="predicted"/>
<comment type="caution">
    <text evidence="1">The sequence shown here is derived from an EMBL/GenBank/DDBJ whole genome shotgun (WGS) entry which is preliminary data.</text>
</comment>
<accession>A0A399CXF1</accession>
<dbReference type="AlphaFoldDB" id="A0A399CXF1"/>
<gene>
    <name evidence="1" type="ORF">D1164_17045</name>
</gene>